<keyword evidence="4" id="KW-0804">Transcription</keyword>
<dbReference type="PRINTS" id="PR00367">
    <property type="entry name" value="ETHRSPELEMNT"/>
</dbReference>
<sequence length="340" mass="37699">MFVKSENPMLNQNLFYQKPKSVATKTVRKVRVICYDPDLTDSSSDDEMMCRKTERPKKRIIQEINLPLTPNVRVSNCLNVVAETESSCQDSNNGGKNPEKKRRVLGNAVKKPDGLKYRGVRQRKWGKWAAEIRHPTRGVRIWLGTFNTAEEASKAYELKKMEFEALVVAEKSQNASCSASQSQNPAVSEDSEGVQSHNSPASVLEVDATSETQINTGLENNAFTVNAGVTRFTAFDVKASEANERDVMPVMSSIEEEFQCEVGQGLDLQMELGSSLLLNDFGDLFTDFPAIDDLLVGGDFDGLNPTDLPDFDFELGNEELAWIDEPLNFGPHAAALNFCS</sequence>
<dbReference type="InterPro" id="IPR036955">
    <property type="entry name" value="AP2/ERF_dom_sf"/>
</dbReference>
<dbReference type="GO" id="GO:0003677">
    <property type="term" value="F:DNA binding"/>
    <property type="evidence" value="ECO:0007669"/>
    <property type="project" value="UniProtKB-KW"/>
</dbReference>
<feature type="region of interest" description="Disordered" evidence="6">
    <location>
        <begin position="177"/>
        <end position="200"/>
    </location>
</feature>
<dbReference type="InterPro" id="IPR001471">
    <property type="entry name" value="AP2/ERF_dom"/>
</dbReference>
<accession>A0AAW1HIH4</accession>
<dbReference type="PROSITE" id="PS51032">
    <property type="entry name" value="AP2_ERF"/>
    <property type="match status" value="1"/>
</dbReference>
<dbReference type="InterPro" id="IPR050913">
    <property type="entry name" value="AP2/ERF_ERF"/>
</dbReference>
<dbReference type="InterPro" id="IPR016177">
    <property type="entry name" value="DNA-bd_dom_sf"/>
</dbReference>
<dbReference type="AlphaFoldDB" id="A0AAW1HIH4"/>
<evidence type="ECO:0000256" key="1">
    <source>
        <dbReference type="ARBA" id="ARBA00004123"/>
    </source>
</evidence>
<feature type="domain" description="AP2/ERF" evidence="7">
    <location>
        <begin position="116"/>
        <end position="176"/>
    </location>
</feature>
<name>A0AAW1HIH4_SAPOF</name>
<proteinExistence type="predicted"/>
<reference evidence="8" key="1">
    <citation type="submission" date="2024-03" db="EMBL/GenBank/DDBJ databases">
        <title>WGS assembly of Saponaria officinalis var. Norfolk2.</title>
        <authorList>
            <person name="Jenkins J."/>
            <person name="Shu S."/>
            <person name="Grimwood J."/>
            <person name="Barry K."/>
            <person name="Goodstein D."/>
            <person name="Schmutz J."/>
            <person name="Leebens-Mack J."/>
            <person name="Osbourn A."/>
        </authorList>
    </citation>
    <scope>NUCLEOTIDE SEQUENCE [LARGE SCALE GENOMIC DNA]</scope>
    <source>
        <strain evidence="8">JIC</strain>
    </source>
</reference>
<evidence type="ECO:0000313" key="8">
    <source>
        <dbReference type="EMBL" id="KAK9676193.1"/>
    </source>
</evidence>
<feature type="compositionally biased region" description="Polar residues" evidence="6">
    <location>
        <begin position="85"/>
        <end position="95"/>
    </location>
</feature>
<evidence type="ECO:0000256" key="4">
    <source>
        <dbReference type="ARBA" id="ARBA00023163"/>
    </source>
</evidence>
<keyword evidence="2" id="KW-0805">Transcription regulation</keyword>
<comment type="subcellular location">
    <subcellularLocation>
        <location evidence="1">Nucleus</location>
    </subcellularLocation>
</comment>
<gene>
    <name evidence="8" type="ORF">RND81_11G060300</name>
</gene>
<protein>
    <recommendedName>
        <fullName evidence="7">AP2/ERF domain-containing protein</fullName>
    </recommendedName>
</protein>
<dbReference type="PANTHER" id="PTHR31194">
    <property type="entry name" value="SHN SHINE , DNA BINDING / TRANSCRIPTION FACTOR"/>
    <property type="match status" value="1"/>
</dbReference>
<evidence type="ECO:0000256" key="2">
    <source>
        <dbReference type="ARBA" id="ARBA00023015"/>
    </source>
</evidence>
<dbReference type="CDD" id="cd00018">
    <property type="entry name" value="AP2"/>
    <property type="match status" value="1"/>
</dbReference>
<dbReference type="SUPFAM" id="SSF54171">
    <property type="entry name" value="DNA-binding domain"/>
    <property type="match status" value="1"/>
</dbReference>
<dbReference type="Gene3D" id="3.30.730.10">
    <property type="entry name" value="AP2/ERF domain"/>
    <property type="match status" value="1"/>
</dbReference>
<dbReference type="GO" id="GO:0003700">
    <property type="term" value="F:DNA-binding transcription factor activity"/>
    <property type="evidence" value="ECO:0007669"/>
    <property type="project" value="InterPro"/>
</dbReference>
<evidence type="ECO:0000256" key="5">
    <source>
        <dbReference type="ARBA" id="ARBA00023242"/>
    </source>
</evidence>
<evidence type="ECO:0000256" key="6">
    <source>
        <dbReference type="SAM" id="MobiDB-lite"/>
    </source>
</evidence>
<dbReference type="Proteomes" id="UP001443914">
    <property type="component" value="Unassembled WGS sequence"/>
</dbReference>
<feature type="region of interest" description="Disordered" evidence="6">
    <location>
        <begin position="85"/>
        <end position="109"/>
    </location>
</feature>
<keyword evidence="5" id="KW-0539">Nucleus</keyword>
<comment type="caution">
    <text evidence="8">The sequence shown here is derived from an EMBL/GenBank/DDBJ whole genome shotgun (WGS) entry which is preliminary data.</text>
</comment>
<dbReference type="Pfam" id="PF00847">
    <property type="entry name" value="AP2"/>
    <property type="match status" value="1"/>
</dbReference>
<evidence type="ECO:0000313" key="9">
    <source>
        <dbReference type="Proteomes" id="UP001443914"/>
    </source>
</evidence>
<evidence type="ECO:0000256" key="3">
    <source>
        <dbReference type="ARBA" id="ARBA00023125"/>
    </source>
</evidence>
<evidence type="ECO:0000259" key="7">
    <source>
        <dbReference type="PROSITE" id="PS51032"/>
    </source>
</evidence>
<dbReference type="PANTHER" id="PTHR31194:SF62">
    <property type="entry name" value="ETHYLENE-RESPONSIVE TRANSCRIPTION FACTOR ERF118"/>
    <property type="match status" value="1"/>
</dbReference>
<organism evidence="8 9">
    <name type="scientific">Saponaria officinalis</name>
    <name type="common">Common soapwort</name>
    <name type="synonym">Lychnis saponaria</name>
    <dbReference type="NCBI Taxonomy" id="3572"/>
    <lineage>
        <taxon>Eukaryota</taxon>
        <taxon>Viridiplantae</taxon>
        <taxon>Streptophyta</taxon>
        <taxon>Embryophyta</taxon>
        <taxon>Tracheophyta</taxon>
        <taxon>Spermatophyta</taxon>
        <taxon>Magnoliopsida</taxon>
        <taxon>eudicotyledons</taxon>
        <taxon>Gunneridae</taxon>
        <taxon>Pentapetalae</taxon>
        <taxon>Caryophyllales</taxon>
        <taxon>Caryophyllaceae</taxon>
        <taxon>Caryophylleae</taxon>
        <taxon>Saponaria</taxon>
    </lineage>
</organism>
<keyword evidence="3" id="KW-0238">DNA-binding</keyword>
<keyword evidence="9" id="KW-1185">Reference proteome</keyword>
<dbReference type="GO" id="GO:0005634">
    <property type="term" value="C:nucleus"/>
    <property type="evidence" value="ECO:0007669"/>
    <property type="project" value="UniProtKB-SubCell"/>
</dbReference>
<dbReference type="EMBL" id="JBDFQZ010000011">
    <property type="protein sequence ID" value="KAK9676193.1"/>
    <property type="molecule type" value="Genomic_DNA"/>
</dbReference>
<dbReference type="SMART" id="SM00380">
    <property type="entry name" value="AP2"/>
    <property type="match status" value="1"/>
</dbReference>